<sequence length="113" mass="12443">MLQNELSKKKSTVFNQATDALESSNESDECSTKDEQNANMPSQIATCSKNNTGMDVNENNTEVTVVKIKEEYQSCVGQILEGFGDNYTTSIIIDTNDPFEDIVISDSSDEDSD</sequence>
<comment type="caution">
    <text evidence="2">The sequence shown here is derived from an EMBL/GenBank/DDBJ whole genome shotgun (WGS) entry which is preliminary data.</text>
</comment>
<reference evidence="2" key="1">
    <citation type="submission" date="2022-03" db="EMBL/GenBank/DDBJ databases">
        <authorList>
            <person name="Tunstrom K."/>
        </authorList>
    </citation>
    <scope>NUCLEOTIDE SEQUENCE</scope>
</reference>
<protein>
    <submittedName>
        <fullName evidence="2">Uncharacterized protein</fullName>
    </submittedName>
</protein>
<evidence type="ECO:0000313" key="3">
    <source>
        <dbReference type="Proteomes" id="UP001153954"/>
    </source>
</evidence>
<dbReference type="AlphaFoldDB" id="A0AAU9TDM9"/>
<evidence type="ECO:0000313" key="2">
    <source>
        <dbReference type="EMBL" id="CAH2083811.1"/>
    </source>
</evidence>
<keyword evidence="3" id="KW-1185">Reference proteome</keyword>
<gene>
    <name evidence="2" type="ORF">EEDITHA_LOCUS441</name>
</gene>
<dbReference type="EMBL" id="CAKOGL010000001">
    <property type="protein sequence ID" value="CAH2083811.1"/>
    <property type="molecule type" value="Genomic_DNA"/>
</dbReference>
<feature type="compositionally biased region" description="Polar residues" evidence="1">
    <location>
        <begin position="37"/>
        <end position="54"/>
    </location>
</feature>
<feature type="compositionally biased region" description="Polar residues" evidence="1">
    <location>
        <begin position="12"/>
        <end position="24"/>
    </location>
</feature>
<dbReference type="Proteomes" id="UP001153954">
    <property type="component" value="Unassembled WGS sequence"/>
</dbReference>
<accession>A0AAU9TDM9</accession>
<proteinExistence type="predicted"/>
<feature type="region of interest" description="Disordered" evidence="1">
    <location>
        <begin position="1"/>
        <end position="55"/>
    </location>
</feature>
<evidence type="ECO:0000256" key="1">
    <source>
        <dbReference type="SAM" id="MobiDB-lite"/>
    </source>
</evidence>
<name>A0AAU9TDM9_EUPED</name>
<organism evidence="2 3">
    <name type="scientific">Euphydryas editha</name>
    <name type="common">Edith's checkerspot</name>
    <dbReference type="NCBI Taxonomy" id="104508"/>
    <lineage>
        <taxon>Eukaryota</taxon>
        <taxon>Metazoa</taxon>
        <taxon>Ecdysozoa</taxon>
        <taxon>Arthropoda</taxon>
        <taxon>Hexapoda</taxon>
        <taxon>Insecta</taxon>
        <taxon>Pterygota</taxon>
        <taxon>Neoptera</taxon>
        <taxon>Endopterygota</taxon>
        <taxon>Lepidoptera</taxon>
        <taxon>Glossata</taxon>
        <taxon>Ditrysia</taxon>
        <taxon>Papilionoidea</taxon>
        <taxon>Nymphalidae</taxon>
        <taxon>Nymphalinae</taxon>
        <taxon>Euphydryas</taxon>
    </lineage>
</organism>